<dbReference type="Proteomes" id="UP001214576">
    <property type="component" value="Unassembled WGS sequence"/>
</dbReference>
<gene>
    <name evidence="2" type="ORF">MG293_011725</name>
</gene>
<feature type="region of interest" description="Disordered" evidence="1">
    <location>
        <begin position="107"/>
        <end position="133"/>
    </location>
</feature>
<organism evidence="2 3">
    <name type="scientific">Ovis ammon polii</name>
    <dbReference type="NCBI Taxonomy" id="230172"/>
    <lineage>
        <taxon>Eukaryota</taxon>
        <taxon>Metazoa</taxon>
        <taxon>Chordata</taxon>
        <taxon>Craniata</taxon>
        <taxon>Vertebrata</taxon>
        <taxon>Euteleostomi</taxon>
        <taxon>Mammalia</taxon>
        <taxon>Eutheria</taxon>
        <taxon>Laurasiatheria</taxon>
        <taxon>Artiodactyla</taxon>
        <taxon>Ruminantia</taxon>
        <taxon>Pecora</taxon>
        <taxon>Bovidae</taxon>
        <taxon>Caprinae</taxon>
        <taxon>Ovis</taxon>
    </lineage>
</organism>
<reference evidence="2" key="1">
    <citation type="submission" date="2022-03" db="EMBL/GenBank/DDBJ databases">
        <title>Genomic analyses of argali, domestic sheep and their hybrids provide insights into chromosomal evolution, heterosis and genetic basis of agronomic traits.</title>
        <authorList>
            <person name="Li M."/>
        </authorList>
    </citation>
    <scope>NUCLEOTIDE SEQUENCE</scope>
    <source>
        <strain evidence="2">CAU-MHL-2022a</strain>
        <tissue evidence="2">Skin</tissue>
    </source>
</reference>
<proteinExistence type="predicted"/>
<feature type="region of interest" description="Disordered" evidence="1">
    <location>
        <begin position="1"/>
        <end position="40"/>
    </location>
</feature>
<sequence>MPVVQKALPANSSQQGRADPEAFTRRGSMCSNGEKGPSGRTFYQSETLGGGTHEIWNLQFPVPPAAFNQGFLKAREPEGPEIRYTIRRRTTVNEMMSVRHLERTCQEQMHKASEHLSYQSSDDVNGDDGPVLEKTSLEEKELLNQLSHEAAYGRDQEE</sequence>
<evidence type="ECO:0000256" key="1">
    <source>
        <dbReference type="SAM" id="MobiDB-lite"/>
    </source>
</evidence>
<accession>A0AAD4U1X1</accession>
<evidence type="ECO:0000313" key="2">
    <source>
        <dbReference type="EMBL" id="KAI4538322.1"/>
    </source>
</evidence>
<comment type="caution">
    <text evidence="2">The sequence shown here is derived from an EMBL/GenBank/DDBJ whole genome shotgun (WGS) entry which is preliminary data.</text>
</comment>
<protein>
    <submittedName>
        <fullName evidence="2">Uncharacterized protein</fullName>
    </submittedName>
</protein>
<dbReference type="AlphaFoldDB" id="A0AAD4U1X1"/>
<name>A0AAD4U1X1_OVIAM</name>
<evidence type="ECO:0000313" key="3">
    <source>
        <dbReference type="Proteomes" id="UP001214576"/>
    </source>
</evidence>
<keyword evidence="3" id="KW-1185">Reference proteome</keyword>
<dbReference type="EMBL" id="JAKZEL010000013">
    <property type="protein sequence ID" value="KAI4538322.1"/>
    <property type="molecule type" value="Genomic_DNA"/>
</dbReference>